<dbReference type="GO" id="GO:0016020">
    <property type="term" value="C:membrane"/>
    <property type="evidence" value="ECO:0007669"/>
    <property type="project" value="InterPro"/>
</dbReference>
<dbReference type="AlphaFoldDB" id="T1AU01"/>
<proteinExistence type="predicted"/>
<name>T1AU01_9ZZZZ</name>
<accession>T1AU01</accession>
<dbReference type="SUPFAM" id="SSF81342">
    <property type="entry name" value="Transmembrane di-heme cytochromes"/>
    <property type="match status" value="1"/>
</dbReference>
<feature type="non-terminal residue" evidence="1">
    <location>
        <position position="51"/>
    </location>
</feature>
<organism evidence="1">
    <name type="scientific">mine drainage metagenome</name>
    <dbReference type="NCBI Taxonomy" id="410659"/>
    <lineage>
        <taxon>unclassified sequences</taxon>
        <taxon>metagenomes</taxon>
        <taxon>ecological metagenomes</taxon>
    </lineage>
</organism>
<sequence length="51" mass="5881">MPGQAPGPRRVLVWDLPTRLFHWLLVALVAGAYLTERLNWMGWHVRIGESI</sequence>
<evidence type="ECO:0000313" key="1">
    <source>
        <dbReference type="EMBL" id="EQD60922.1"/>
    </source>
</evidence>
<gene>
    <name evidence="1" type="ORF">B1A_09907</name>
</gene>
<reference evidence="1" key="2">
    <citation type="journal article" date="2014" name="ISME J.">
        <title>Microbial stratification in low pH oxic and suboxic macroscopic growths along an acid mine drainage.</title>
        <authorList>
            <person name="Mendez-Garcia C."/>
            <person name="Mesa V."/>
            <person name="Sprenger R.R."/>
            <person name="Richter M."/>
            <person name="Diez M.S."/>
            <person name="Solano J."/>
            <person name="Bargiela R."/>
            <person name="Golyshina O.V."/>
            <person name="Manteca A."/>
            <person name="Ramos J.L."/>
            <person name="Gallego J.R."/>
            <person name="Llorente I."/>
            <person name="Martins Dos Santos V.A."/>
            <person name="Jensen O.N."/>
            <person name="Pelaez A.I."/>
            <person name="Sanchez J."/>
            <person name="Ferrer M."/>
        </authorList>
    </citation>
    <scope>NUCLEOTIDE SEQUENCE</scope>
</reference>
<comment type="caution">
    <text evidence="1">The sequence shown here is derived from an EMBL/GenBank/DDBJ whole genome shotgun (WGS) entry which is preliminary data.</text>
</comment>
<dbReference type="EMBL" id="AUZX01007060">
    <property type="protein sequence ID" value="EQD60922.1"/>
    <property type="molecule type" value="Genomic_DNA"/>
</dbReference>
<protein>
    <submittedName>
        <fullName evidence="1">Cytochrome B561</fullName>
    </submittedName>
</protein>
<dbReference type="InterPro" id="IPR016174">
    <property type="entry name" value="Di-haem_cyt_TM"/>
</dbReference>
<reference evidence="1" key="1">
    <citation type="submission" date="2013-08" db="EMBL/GenBank/DDBJ databases">
        <authorList>
            <person name="Mendez C."/>
            <person name="Richter M."/>
            <person name="Ferrer M."/>
            <person name="Sanchez J."/>
        </authorList>
    </citation>
    <scope>NUCLEOTIDE SEQUENCE</scope>
</reference>
<dbReference type="GO" id="GO:0022904">
    <property type="term" value="P:respiratory electron transport chain"/>
    <property type="evidence" value="ECO:0007669"/>
    <property type="project" value="InterPro"/>
</dbReference>